<evidence type="ECO:0000256" key="3">
    <source>
        <dbReference type="ARBA" id="ARBA00023219"/>
    </source>
</evidence>
<organism evidence="4 5">
    <name type="scientific">Rhodobacter phage RcapNL</name>
    <dbReference type="NCBI Taxonomy" id="1131316"/>
    <lineage>
        <taxon>Viruses</taxon>
        <taxon>Duplodnaviria</taxon>
        <taxon>Heunggongvirae</taxon>
        <taxon>Uroviricota</taxon>
        <taxon>Caudoviricetes</taxon>
        <taxon>Capnelvirus</taxon>
        <taxon>Capnelvirus RcapNL</taxon>
    </lineage>
</organism>
<accession>H6WBK8</accession>
<protein>
    <submittedName>
        <fullName evidence="4">HK97 family portal protein</fullName>
    </submittedName>
</protein>
<dbReference type="EMBL" id="JQ066768">
    <property type="protein sequence ID" value="AFA44845.1"/>
    <property type="molecule type" value="Genomic_DNA"/>
</dbReference>
<keyword evidence="2" id="KW-1171">Viral genome ejection through host cell envelope</keyword>
<keyword evidence="2" id="KW-1162">Viral penetration into host cytoplasm</keyword>
<keyword evidence="5" id="KW-1185">Reference proteome</keyword>
<dbReference type="Gene3D" id="3.30.1120.70">
    <property type="match status" value="1"/>
</dbReference>
<dbReference type="InterPro" id="IPR006944">
    <property type="entry name" value="Phage/GTA_portal"/>
</dbReference>
<reference evidence="4 5" key="1">
    <citation type="submission" date="2011-11" db="EMBL/GenBank/DDBJ databases">
        <authorList>
            <person name="Hynes A.P."/>
            <person name="Lang A.S."/>
        </authorList>
    </citation>
    <scope>NUCLEOTIDE SEQUENCE [LARGE SCALE GENOMIC DNA]</scope>
</reference>
<dbReference type="Gene3D" id="1.20.1270.210">
    <property type="match status" value="1"/>
</dbReference>
<dbReference type="Pfam" id="PF04860">
    <property type="entry name" value="Phage_portal"/>
    <property type="match status" value="1"/>
</dbReference>
<keyword evidence="2" id="KW-1160">Virus entry into host cell</keyword>
<keyword evidence="3" id="KW-0231">Viral genome packaging</keyword>
<name>H6WBK8_9CAUD</name>
<evidence type="ECO:0000313" key="5">
    <source>
        <dbReference type="Proteomes" id="UP000007518"/>
    </source>
</evidence>
<dbReference type="Proteomes" id="UP000007518">
    <property type="component" value="Segment"/>
</dbReference>
<sequence>MGLWSYFRTGAAAPAPVAARVEPPLVASATAVQSESQWRGLAVGGVSRSGVRVNERMALSIPATLQALRIISGVFAMAPLHLYQRTDQGRVRMDGHPAEMLLAERPNSHQSPFALFEMVMSDLLLAGNFYAYVSRNQRGDPVALTRLKPGTVLVAEYFDRAEGQILFYDATLPDGSRERFAGRDVWHVAGLSRDGLIGLSPVQYAREALGGAIATADHTNRFWNKGGRPSTVLTTEQKVGPEDKVRIRADWEKLYAGPDASAVAVLDQDLKAVFLTHNLKDSQFLETRQFQVVDLARIWGVPPHLIFELSKATFSNIEQQSLEFVTYHLGPHFARVAGAATRQFGGDGLYFEHLTDALVRGDLKSRMEAYWLQRQMGIANGNELRRRENQNDIPGAAGSEYWRPANMAVAGQPVDTTQNQGASNAQ</sequence>
<keyword evidence="1" id="KW-1188">Viral release from host cell</keyword>
<keyword evidence="1" id="KW-0118">Viral capsid assembly</keyword>
<dbReference type="InterPro" id="IPR006427">
    <property type="entry name" value="Portal_HK97"/>
</dbReference>
<dbReference type="Gene3D" id="3.40.140.120">
    <property type="match status" value="1"/>
</dbReference>
<evidence type="ECO:0000313" key="4">
    <source>
        <dbReference type="EMBL" id="AFA44845.1"/>
    </source>
</evidence>
<dbReference type="GeneID" id="14698210"/>
<proteinExistence type="predicted"/>
<dbReference type="NCBIfam" id="TIGR01537">
    <property type="entry name" value="portal_HK97"/>
    <property type="match status" value="1"/>
</dbReference>
<dbReference type="KEGG" id="vg:14698210"/>
<dbReference type="OrthoDB" id="3659at10239"/>
<gene>
    <name evidence="4" type="ORF">RcapNL_0005</name>
</gene>
<dbReference type="RefSeq" id="YP_007518387.1">
    <property type="nucleotide sequence ID" value="NC_020489.1"/>
</dbReference>
<evidence type="ECO:0000256" key="1">
    <source>
        <dbReference type="ARBA" id="ARBA00022950"/>
    </source>
</evidence>
<evidence type="ECO:0000256" key="2">
    <source>
        <dbReference type="ARBA" id="ARBA00023009"/>
    </source>
</evidence>